<evidence type="ECO:0000256" key="6">
    <source>
        <dbReference type="ARBA" id="ARBA00023267"/>
    </source>
</evidence>
<dbReference type="GO" id="GO:0046872">
    <property type="term" value="F:metal ion binding"/>
    <property type="evidence" value="ECO:0007669"/>
    <property type="project" value="InterPro"/>
</dbReference>
<dbReference type="KEGG" id="bvv:BHK69_22770"/>
<dbReference type="InterPro" id="IPR005481">
    <property type="entry name" value="BC-like_N"/>
</dbReference>
<keyword evidence="3 7" id="KW-0547">Nucleotide-binding</keyword>
<dbReference type="CDD" id="cd06850">
    <property type="entry name" value="biotinyl_domain"/>
    <property type="match status" value="1"/>
</dbReference>
<evidence type="ECO:0000259" key="8">
    <source>
        <dbReference type="PROSITE" id="PS50968"/>
    </source>
</evidence>
<dbReference type="InterPro" id="IPR016185">
    <property type="entry name" value="PreATP-grasp_dom_sf"/>
</dbReference>
<dbReference type="Pfam" id="PF00364">
    <property type="entry name" value="Biotin_lipoyl"/>
    <property type="match status" value="1"/>
</dbReference>
<dbReference type="PROSITE" id="PS50968">
    <property type="entry name" value="BIOTINYL_LIPOYL"/>
    <property type="match status" value="1"/>
</dbReference>
<dbReference type="InterPro" id="IPR050856">
    <property type="entry name" value="Biotin_carboxylase_complex"/>
</dbReference>
<proteinExistence type="predicted"/>
<dbReference type="SUPFAM" id="SSF51246">
    <property type="entry name" value="Rudiment single hybrid motif"/>
    <property type="match status" value="1"/>
</dbReference>
<evidence type="ECO:0000256" key="3">
    <source>
        <dbReference type="ARBA" id="ARBA00022741"/>
    </source>
</evidence>
<evidence type="ECO:0000256" key="1">
    <source>
        <dbReference type="ARBA" id="ARBA00001953"/>
    </source>
</evidence>
<dbReference type="STRING" id="1526658.BHK69_22770"/>
<dbReference type="RefSeq" id="WP_069692088.1">
    <property type="nucleotide sequence ID" value="NZ_CP017147.1"/>
</dbReference>
<keyword evidence="2" id="KW-0436">Ligase</keyword>
<dbReference type="InterPro" id="IPR000089">
    <property type="entry name" value="Biotin_lipoyl"/>
</dbReference>
<dbReference type="AlphaFoldDB" id="A0A1D7U6B9"/>
<dbReference type="OrthoDB" id="9763189at2"/>
<dbReference type="GO" id="GO:0005524">
    <property type="term" value="F:ATP binding"/>
    <property type="evidence" value="ECO:0007669"/>
    <property type="project" value="UniProtKB-UniRule"/>
</dbReference>
<dbReference type="Gene3D" id="3.30.470.20">
    <property type="entry name" value="ATP-grasp fold, B domain"/>
    <property type="match status" value="1"/>
</dbReference>
<dbReference type="GO" id="GO:0016874">
    <property type="term" value="F:ligase activity"/>
    <property type="evidence" value="ECO:0007669"/>
    <property type="project" value="UniProtKB-KW"/>
</dbReference>
<reference evidence="11 12" key="1">
    <citation type="journal article" date="2015" name="Antonie Van Leeuwenhoek">
        <title>Bosea vaviloviae sp. nov., a new species of slow-growing rhizobia isolated from nodules of the relict species Vavilovia formosa (Stev.) Fed.</title>
        <authorList>
            <person name="Safronova V.I."/>
            <person name="Kuznetsova I.G."/>
            <person name="Sazanova A.L."/>
            <person name="Kimeklis A.K."/>
            <person name="Belimov A.A."/>
            <person name="Andronov E.E."/>
            <person name="Pinaev A.G."/>
            <person name="Chizhevskaya E.P."/>
            <person name="Pukhaev A.R."/>
            <person name="Popov K.P."/>
            <person name="Willems A."/>
            <person name="Tikhonovich I.A."/>
        </authorList>
    </citation>
    <scope>NUCLEOTIDE SEQUENCE [LARGE SCALE GENOMIC DNA]</scope>
    <source>
        <strain evidence="11 12">Vaf18</strain>
    </source>
</reference>
<organism evidence="11 12">
    <name type="scientific">Bosea vaviloviae</name>
    <dbReference type="NCBI Taxonomy" id="1526658"/>
    <lineage>
        <taxon>Bacteria</taxon>
        <taxon>Pseudomonadati</taxon>
        <taxon>Pseudomonadota</taxon>
        <taxon>Alphaproteobacteria</taxon>
        <taxon>Hyphomicrobiales</taxon>
        <taxon>Boseaceae</taxon>
        <taxon>Bosea</taxon>
    </lineage>
</organism>
<keyword evidence="4 7" id="KW-0067">ATP-binding</keyword>
<dbReference type="FunFam" id="2.40.50.100:FF:000003">
    <property type="entry name" value="Acetyl-CoA carboxylase biotin carboxyl carrier protein"/>
    <property type="match status" value="1"/>
</dbReference>
<comment type="cofactor">
    <cofactor evidence="1">
        <name>biotin</name>
        <dbReference type="ChEBI" id="CHEBI:57586"/>
    </cofactor>
</comment>
<dbReference type="Proteomes" id="UP000094969">
    <property type="component" value="Chromosome"/>
</dbReference>
<protein>
    <submittedName>
        <fullName evidence="11">Carbamoyl-phosphate synthase subunit L</fullName>
    </submittedName>
</protein>
<feature type="domain" description="ATP-grasp" evidence="9">
    <location>
        <begin position="125"/>
        <end position="327"/>
    </location>
</feature>
<evidence type="ECO:0000313" key="11">
    <source>
        <dbReference type="EMBL" id="AOO82882.1"/>
    </source>
</evidence>
<dbReference type="PROSITE" id="PS50979">
    <property type="entry name" value="BC"/>
    <property type="match status" value="1"/>
</dbReference>
<dbReference type="PROSITE" id="PS00188">
    <property type="entry name" value="BIOTIN"/>
    <property type="match status" value="1"/>
</dbReference>
<dbReference type="Gene3D" id="2.40.50.100">
    <property type="match status" value="1"/>
</dbReference>
<dbReference type="InterPro" id="IPR011053">
    <property type="entry name" value="Single_hybrid_motif"/>
</dbReference>
<keyword evidence="6" id="KW-0092">Biotin</keyword>
<dbReference type="FunFam" id="3.40.50.20:FF:000010">
    <property type="entry name" value="Propionyl-CoA carboxylase subunit alpha"/>
    <property type="match status" value="1"/>
</dbReference>
<dbReference type="InterPro" id="IPR001882">
    <property type="entry name" value="Biotin_BS"/>
</dbReference>
<name>A0A1D7U6B9_9HYPH</name>
<dbReference type="SUPFAM" id="SSF51230">
    <property type="entry name" value="Single hybrid motif"/>
    <property type="match status" value="1"/>
</dbReference>
<evidence type="ECO:0000259" key="10">
    <source>
        <dbReference type="PROSITE" id="PS50979"/>
    </source>
</evidence>
<keyword evidence="5" id="KW-0809">Transit peptide</keyword>
<dbReference type="InterPro" id="IPR005479">
    <property type="entry name" value="CPAse_ATP-bd"/>
</dbReference>
<dbReference type="SUPFAM" id="SSF52440">
    <property type="entry name" value="PreATP-grasp domain"/>
    <property type="match status" value="1"/>
</dbReference>
<evidence type="ECO:0000256" key="5">
    <source>
        <dbReference type="ARBA" id="ARBA00022946"/>
    </source>
</evidence>
<evidence type="ECO:0000256" key="4">
    <source>
        <dbReference type="ARBA" id="ARBA00022840"/>
    </source>
</evidence>
<gene>
    <name evidence="11" type="ORF">BHK69_22770</name>
</gene>
<dbReference type="InterPro" id="IPR011054">
    <property type="entry name" value="Rudment_hybrid_motif"/>
</dbReference>
<dbReference type="PANTHER" id="PTHR18866:SF33">
    <property type="entry name" value="METHYLCROTONOYL-COA CARBOXYLASE SUBUNIT ALPHA, MITOCHONDRIAL-RELATED"/>
    <property type="match status" value="1"/>
</dbReference>
<dbReference type="SMART" id="SM00878">
    <property type="entry name" value="Biotin_carb_C"/>
    <property type="match status" value="1"/>
</dbReference>
<keyword evidence="12" id="KW-1185">Reference proteome</keyword>
<dbReference type="FunFam" id="3.30.470.20:FF:000028">
    <property type="entry name" value="Methylcrotonoyl-CoA carboxylase subunit alpha, mitochondrial"/>
    <property type="match status" value="1"/>
</dbReference>
<dbReference type="NCBIfam" id="NF006367">
    <property type="entry name" value="PRK08591.1"/>
    <property type="match status" value="1"/>
</dbReference>
<dbReference type="Pfam" id="PF00289">
    <property type="entry name" value="Biotin_carb_N"/>
    <property type="match status" value="1"/>
</dbReference>
<dbReference type="FunFam" id="3.30.1490.20:FF:000003">
    <property type="entry name" value="acetyl-CoA carboxylase isoform X1"/>
    <property type="match status" value="1"/>
</dbReference>
<dbReference type="PANTHER" id="PTHR18866">
    <property type="entry name" value="CARBOXYLASE:PYRUVATE/ACETYL-COA/PROPIONYL-COA CARBOXYLASE"/>
    <property type="match status" value="1"/>
</dbReference>
<dbReference type="InterPro" id="IPR011761">
    <property type="entry name" value="ATP-grasp"/>
</dbReference>
<dbReference type="EMBL" id="CP017147">
    <property type="protein sequence ID" value="AOO82882.1"/>
    <property type="molecule type" value="Genomic_DNA"/>
</dbReference>
<dbReference type="PROSITE" id="PS00867">
    <property type="entry name" value="CPSASE_2"/>
    <property type="match status" value="1"/>
</dbReference>
<dbReference type="PROSITE" id="PS50975">
    <property type="entry name" value="ATP_GRASP"/>
    <property type="match status" value="1"/>
</dbReference>
<dbReference type="Pfam" id="PF02785">
    <property type="entry name" value="Biotin_carb_C"/>
    <property type="match status" value="1"/>
</dbReference>
<dbReference type="InterPro" id="IPR011764">
    <property type="entry name" value="Biotin_carboxylation_dom"/>
</dbReference>
<sequence length="661" mass="69872">MSIAAKLPSILIANRGEIACRVIRTARRLGLRTIAVYSDADAEALFVEMADEAWHIGPSPARESYLDAEKILAVAKQANAACIHPGYGFLSENADFAEACAKAGIVFVGPPASAIRAMGLKDAAKALVEKANVPVVPGYHGVEQGADFLRAEARRIGYPVLIKAVAGGGGKGMKKVDRPEDFDDALASAQREGKSAFGDARVLVEKYVLSPRHVEIQVFGDSHGNVVHLYERDCSLQRRHQKVIEEAPAPGMSDEVRAAMGKAATEAAKAVGYVGAGTVEFIADGREGLRADRFYFMEMNTRLQVEHPVTEAITGLDLVELQLKVAAGEPLGFSQADVTATGHAVEARLYAEDPEKGFLPSTGKLWALRFPEGESIRIDTGVEAGDTVTPFYDPMIAKVIAHGATRDEALDRLGAALGETIVAGPRTNLAFLKALTEAQGFREGSFDTGFIERNIAALGAEPQPLDAAAVAAAALQLEEERQADGLLAAAGRSDGEARSPWLVADGFSLMPQPALGLALLVDGERIEARIDWHEEGARVSLPGHEIGEGEHEITLAMAERGSYLALHRGRQTAVALFDPFSVDLDAAAGAGGIIKAPMHGKLIALFVTAGEAVVKGQRLAIVEAMKMEHVLVAPRDGTVTEVAGEAGAQVAEGAKVVVLGE</sequence>
<dbReference type="Pfam" id="PF02786">
    <property type="entry name" value="CPSase_L_D2"/>
    <property type="match status" value="1"/>
</dbReference>
<feature type="domain" description="Lipoyl-binding" evidence="8">
    <location>
        <begin position="585"/>
        <end position="660"/>
    </location>
</feature>
<dbReference type="SUPFAM" id="SSF56059">
    <property type="entry name" value="Glutathione synthetase ATP-binding domain-like"/>
    <property type="match status" value="1"/>
</dbReference>
<evidence type="ECO:0000256" key="7">
    <source>
        <dbReference type="PROSITE-ProRule" id="PRU00409"/>
    </source>
</evidence>
<evidence type="ECO:0000313" key="12">
    <source>
        <dbReference type="Proteomes" id="UP000094969"/>
    </source>
</evidence>
<dbReference type="Gene3D" id="3.30.700.40">
    <property type="match status" value="1"/>
</dbReference>
<feature type="domain" description="Biotin carboxylation" evidence="10">
    <location>
        <begin position="6"/>
        <end position="456"/>
    </location>
</feature>
<accession>A0A1D7U6B9</accession>
<evidence type="ECO:0000259" key="9">
    <source>
        <dbReference type="PROSITE" id="PS50975"/>
    </source>
</evidence>
<dbReference type="InterPro" id="IPR005482">
    <property type="entry name" value="Biotin_COase_C"/>
</dbReference>
<evidence type="ECO:0000256" key="2">
    <source>
        <dbReference type="ARBA" id="ARBA00022598"/>
    </source>
</evidence>